<dbReference type="OrthoDB" id="3225557at2759"/>
<dbReference type="InterPro" id="IPR045341">
    <property type="entry name" value="DUF6532"/>
</dbReference>
<sequence length="218" mass="23736">MPLCWLHMVSRTMLLLVSGHKTWSSHIHIIMLSCLPFEHPALSKYISAMFFGTHAYATFLAKNKHVFVSSSPTKTEELELPKALVVFSVAAIHSILSDFARQCNENFPSKELGSVWKSVLAILNNVEKVNRVQYHTLMHKLYVDTSGSLTSAGHVLSNDQIFNTVDWAAFVDSPTQTSQAGPSTSVALTTAATTTSPTATLLLTTGTSSATNITLLPT</sequence>
<accession>A0A8H5LG20</accession>
<dbReference type="AlphaFoldDB" id="A0A8H5LG20"/>
<keyword evidence="1" id="KW-0732">Signal</keyword>
<evidence type="ECO:0000313" key="3">
    <source>
        <dbReference type="EMBL" id="KAF5356705.1"/>
    </source>
</evidence>
<evidence type="ECO:0000259" key="2">
    <source>
        <dbReference type="Pfam" id="PF20149"/>
    </source>
</evidence>
<evidence type="ECO:0000313" key="4">
    <source>
        <dbReference type="Proteomes" id="UP000559256"/>
    </source>
</evidence>
<feature type="signal peptide" evidence="1">
    <location>
        <begin position="1"/>
        <end position="19"/>
    </location>
</feature>
<dbReference type="Proteomes" id="UP000559256">
    <property type="component" value="Unassembled WGS sequence"/>
</dbReference>
<gene>
    <name evidence="3" type="ORF">D9758_013729</name>
</gene>
<feature type="domain" description="DUF6532" evidence="2">
    <location>
        <begin position="35"/>
        <end position="125"/>
    </location>
</feature>
<dbReference type="EMBL" id="JAACJM010000053">
    <property type="protein sequence ID" value="KAF5356705.1"/>
    <property type="molecule type" value="Genomic_DNA"/>
</dbReference>
<dbReference type="Pfam" id="PF20149">
    <property type="entry name" value="DUF6532"/>
    <property type="match status" value="1"/>
</dbReference>
<feature type="chain" id="PRO_5034571400" description="DUF6532 domain-containing protein" evidence="1">
    <location>
        <begin position="20"/>
        <end position="218"/>
    </location>
</feature>
<comment type="caution">
    <text evidence="3">The sequence shown here is derived from an EMBL/GenBank/DDBJ whole genome shotgun (WGS) entry which is preliminary data.</text>
</comment>
<organism evidence="3 4">
    <name type="scientific">Tetrapyrgos nigripes</name>
    <dbReference type="NCBI Taxonomy" id="182062"/>
    <lineage>
        <taxon>Eukaryota</taxon>
        <taxon>Fungi</taxon>
        <taxon>Dikarya</taxon>
        <taxon>Basidiomycota</taxon>
        <taxon>Agaricomycotina</taxon>
        <taxon>Agaricomycetes</taxon>
        <taxon>Agaricomycetidae</taxon>
        <taxon>Agaricales</taxon>
        <taxon>Marasmiineae</taxon>
        <taxon>Marasmiaceae</taxon>
        <taxon>Tetrapyrgos</taxon>
    </lineage>
</organism>
<name>A0A8H5LG20_9AGAR</name>
<proteinExistence type="predicted"/>
<evidence type="ECO:0000256" key="1">
    <source>
        <dbReference type="SAM" id="SignalP"/>
    </source>
</evidence>
<keyword evidence="4" id="KW-1185">Reference proteome</keyword>
<reference evidence="3 4" key="1">
    <citation type="journal article" date="2020" name="ISME J.">
        <title>Uncovering the hidden diversity of litter-decomposition mechanisms in mushroom-forming fungi.</title>
        <authorList>
            <person name="Floudas D."/>
            <person name="Bentzer J."/>
            <person name="Ahren D."/>
            <person name="Johansson T."/>
            <person name="Persson P."/>
            <person name="Tunlid A."/>
        </authorList>
    </citation>
    <scope>NUCLEOTIDE SEQUENCE [LARGE SCALE GENOMIC DNA]</scope>
    <source>
        <strain evidence="3 4">CBS 291.85</strain>
    </source>
</reference>
<protein>
    <recommendedName>
        <fullName evidence="2">DUF6532 domain-containing protein</fullName>
    </recommendedName>
</protein>